<feature type="compositionally biased region" description="Polar residues" evidence="1">
    <location>
        <begin position="1"/>
        <end position="11"/>
    </location>
</feature>
<dbReference type="PANTHER" id="PTHR31355">
    <property type="entry name" value="MICROTUBULE-ASSOCIATED PROTEIN TORTIFOLIA1"/>
    <property type="match status" value="1"/>
</dbReference>
<dbReference type="GO" id="GO:0009826">
    <property type="term" value="P:unidimensional cell growth"/>
    <property type="evidence" value="ECO:0007669"/>
    <property type="project" value="TreeGrafter"/>
</dbReference>
<dbReference type="GO" id="GO:0010031">
    <property type="term" value="P:circumnutation"/>
    <property type="evidence" value="ECO:0007669"/>
    <property type="project" value="TreeGrafter"/>
</dbReference>
<dbReference type="Proteomes" id="UP000327013">
    <property type="component" value="Unassembled WGS sequence"/>
</dbReference>
<proteinExistence type="predicted"/>
<dbReference type="GO" id="GO:0010005">
    <property type="term" value="C:cortical microtubule, transverse to long axis"/>
    <property type="evidence" value="ECO:0007669"/>
    <property type="project" value="TreeGrafter"/>
</dbReference>
<evidence type="ECO:0000313" key="4">
    <source>
        <dbReference type="Proteomes" id="UP000327013"/>
    </source>
</evidence>
<dbReference type="AlphaFoldDB" id="A0A5N6L413"/>
<dbReference type="InterPro" id="IPR057600">
    <property type="entry name" value="TORTIFOLIA1/SINE1-2_N"/>
</dbReference>
<feature type="domain" description="TORTIFOLIA1/SINE1-2 N-terminal" evidence="2">
    <location>
        <begin position="32"/>
        <end position="128"/>
    </location>
</feature>
<protein>
    <recommendedName>
        <fullName evidence="2">TORTIFOLIA1/SINE1-2 N-terminal domain-containing protein</fullName>
    </recommendedName>
</protein>
<evidence type="ECO:0000259" key="2">
    <source>
        <dbReference type="Pfam" id="PF24714"/>
    </source>
</evidence>
<dbReference type="Gene3D" id="1.25.10.10">
    <property type="entry name" value="Leucine-rich Repeat Variant"/>
    <property type="match status" value="1"/>
</dbReference>
<dbReference type="PANTHER" id="PTHR31355:SF7">
    <property type="entry name" value="MICROTUBULE-ASSOCIATED PROTEIN TORTIFOLIA1"/>
    <property type="match status" value="1"/>
</dbReference>
<evidence type="ECO:0000256" key="1">
    <source>
        <dbReference type="SAM" id="MobiDB-lite"/>
    </source>
</evidence>
<dbReference type="EMBL" id="VIBQ01000086">
    <property type="protein sequence ID" value="KAB8681455.1"/>
    <property type="molecule type" value="Genomic_DNA"/>
</dbReference>
<keyword evidence="4" id="KW-1185">Reference proteome</keyword>
<name>A0A5N6L413_9ROSI</name>
<dbReference type="InterPro" id="IPR016024">
    <property type="entry name" value="ARM-type_fold"/>
</dbReference>
<dbReference type="InterPro" id="IPR033337">
    <property type="entry name" value="TORTIFOLIA1/SINE1-2"/>
</dbReference>
<organism evidence="3 4">
    <name type="scientific">Carpinus fangiana</name>
    <dbReference type="NCBI Taxonomy" id="176857"/>
    <lineage>
        <taxon>Eukaryota</taxon>
        <taxon>Viridiplantae</taxon>
        <taxon>Streptophyta</taxon>
        <taxon>Embryophyta</taxon>
        <taxon>Tracheophyta</taxon>
        <taxon>Spermatophyta</taxon>
        <taxon>Magnoliopsida</taxon>
        <taxon>eudicotyledons</taxon>
        <taxon>Gunneridae</taxon>
        <taxon>Pentapetalae</taxon>
        <taxon>rosids</taxon>
        <taxon>fabids</taxon>
        <taxon>Fagales</taxon>
        <taxon>Betulaceae</taxon>
        <taxon>Carpinus</taxon>
    </lineage>
</organism>
<sequence length="167" mass="18117">MSSQEPKSSSKPVKFSAQSSRSLSVSSHLAMVELKQKILTSLDKLSDRDTHQIAMDDLQATVNSLSSDAFPMLPNSLYDAVSYDPKPSARKDSLRLLALTCAAHPDPASAHLTKIISHITKRLKDNDSGGDVHGEDGSSAFQKLCPRICRLLNNHSFLAKASLSGRK</sequence>
<dbReference type="GO" id="GO:0008017">
    <property type="term" value="F:microtubule binding"/>
    <property type="evidence" value="ECO:0007669"/>
    <property type="project" value="InterPro"/>
</dbReference>
<accession>A0A5N6L413</accession>
<feature type="region of interest" description="Disordered" evidence="1">
    <location>
        <begin position="1"/>
        <end position="24"/>
    </location>
</feature>
<evidence type="ECO:0000313" key="3">
    <source>
        <dbReference type="EMBL" id="KAB8681455.1"/>
    </source>
</evidence>
<reference evidence="3 4" key="1">
    <citation type="submission" date="2019-06" db="EMBL/GenBank/DDBJ databases">
        <title>A chromosomal-level reference genome of Carpinus fangiana (Coryloideae, Betulaceae).</title>
        <authorList>
            <person name="Yang X."/>
            <person name="Wang Z."/>
            <person name="Zhang L."/>
            <person name="Hao G."/>
            <person name="Liu J."/>
            <person name="Yang Y."/>
        </authorList>
    </citation>
    <scope>NUCLEOTIDE SEQUENCE [LARGE SCALE GENOMIC DNA]</scope>
    <source>
        <strain evidence="3">Cfa_2016G</strain>
        <tissue evidence="3">Leaf</tissue>
    </source>
</reference>
<dbReference type="SUPFAM" id="SSF48371">
    <property type="entry name" value="ARM repeat"/>
    <property type="match status" value="1"/>
</dbReference>
<comment type="caution">
    <text evidence="3">The sequence shown here is derived from an EMBL/GenBank/DDBJ whole genome shotgun (WGS) entry which is preliminary data.</text>
</comment>
<dbReference type="OrthoDB" id="1904066at2759"/>
<dbReference type="InterPro" id="IPR011989">
    <property type="entry name" value="ARM-like"/>
</dbReference>
<gene>
    <name evidence="3" type="ORF">FH972_026334</name>
</gene>
<dbReference type="Pfam" id="PF24714">
    <property type="entry name" value="TOR1L1_N"/>
    <property type="match status" value="1"/>
</dbReference>